<proteinExistence type="predicted"/>
<protein>
    <submittedName>
        <fullName evidence="1">Uncharacterized protein</fullName>
    </submittedName>
</protein>
<reference evidence="1 2" key="1">
    <citation type="submission" date="2019-09" db="EMBL/GenBank/DDBJ databases">
        <title>Genome sequencing of strain KACC 21233.</title>
        <authorList>
            <person name="Heo J."/>
            <person name="Kim S.-J."/>
            <person name="Kim J.-S."/>
            <person name="Hong S.-B."/>
            <person name="Kwon S.-W."/>
        </authorList>
    </citation>
    <scope>NUCLEOTIDE SEQUENCE [LARGE SCALE GENOMIC DNA]</scope>
    <source>
        <strain evidence="1 2">KACC 21233</strain>
    </source>
</reference>
<evidence type="ECO:0000313" key="2">
    <source>
        <dbReference type="Proteomes" id="UP000324536"/>
    </source>
</evidence>
<dbReference type="EMBL" id="CP043506">
    <property type="protein sequence ID" value="QEO16828.1"/>
    <property type="molecule type" value="Genomic_DNA"/>
</dbReference>
<sequence length="325" mass="36855">MKEETVSDAQWHLDHSQPSQFLKYFDPEKGFSLQIETLVTRFRDIVSLCTPEDPDAPLLHLRDALAFHLVKMSRWWGFEFCPRALTGIRGPVFMSWLKAHVARNLEDEMLLDVFTLQKHTKAGSKAQVLILGLDKTPCGCASFAYGVDGQRLFRYSSLIHNGQITWCDEQYPDFASAWLAARSTHASTRPVYASAGAQFRAGLEHTWARSWYQRHFYRLDERTAVTFYEQACVQSSLCQTIFGQNAFKTITGGLALQIIERASERHVSVASILNENGRMTNNASSANTIIQQARDYIHTCIDVSQRPSRNDAINRASVSGHRRCC</sequence>
<dbReference type="Proteomes" id="UP000324536">
    <property type="component" value="Chromosome"/>
</dbReference>
<evidence type="ECO:0000313" key="1">
    <source>
        <dbReference type="EMBL" id="QEO16828.1"/>
    </source>
</evidence>
<accession>A0A5C1YMV8</accession>
<gene>
    <name evidence="1" type="ORF">FLP30_02870</name>
</gene>
<dbReference type="AlphaFoldDB" id="A0A5C1YMV8"/>
<dbReference type="KEGG" id="acek:FLP30_02870"/>
<dbReference type="OrthoDB" id="7276657at2"/>
<name>A0A5C1YMV8_9PROT</name>
<organism evidence="1 2">
    <name type="scientific">Acetobacter vaccinii</name>
    <dbReference type="NCBI Taxonomy" id="2592655"/>
    <lineage>
        <taxon>Bacteria</taxon>
        <taxon>Pseudomonadati</taxon>
        <taxon>Pseudomonadota</taxon>
        <taxon>Alphaproteobacteria</taxon>
        <taxon>Acetobacterales</taxon>
        <taxon>Acetobacteraceae</taxon>
        <taxon>Acetobacter</taxon>
    </lineage>
</organism>
<keyword evidence="2" id="KW-1185">Reference proteome</keyword>
<dbReference type="RefSeq" id="WP_149278508.1">
    <property type="nucleotide sequence ID" value="NZ_CP043506.1"/>
</dbReference>